<sequence>MLTLSYFDQREKMHTSIEIPKDAKVYLNKPYVQVFWSPINKILTSRWTGFCTYDEIIAVAQRIIDAVTFEGARKVLYDAREIEVLDEQSQKYIAGDFTKEMIKVGIEYSATVSPTDVFAKFSLDDIQSAIKIAEASKNKFFQDVDEAFNWLLSK</sequence>
<organism evidence="1 2">
    <name type="scientific">Reichenbachiella faecimaris</name>
    <dbReference type="NCBI Taxonomy" id="692418"/>
    <lineage>
        <taxon>Bacteria</taxon>
        <taxon>Pseudomonadati</taxon>
        <taxon>Bacteroidota</taxon>
        <taxon>Cytophagia</taxon>
        <taxon>Cytophagales</taxon>
        <taxon>Reichenbachiellaceae</taxon>
        <taxon>Reichenbachiella</taxon>
    </lineage>
</organism>
<protein>
    <recommendedName>
        <fullName evidence="3">SpoIIAA-like</fullName>
    </recommendedName>
</protein>
<dbReference type="AlphaFoldDB" id="A0A1W2GML2"/>
<dbReference type="Proteomes" id="UP000192472">
    <property type="component" value="Unassembled WGS sequence"/>
</dbReference>
<accession>A0A1W2GML2</accession>
<keyword evidence="2" id="KW-1185">Reference proteome</keyword>
<dbReference type="STRING" id="692418.SAMN04488029_3477"/>
<evidence type="ECO:0000313" key="2">
    <source>
        <dbReference type="Proteomes" id="UP000192472"/>
    </source>
</evidence>
<gene>
    <name evidence="1" type="ORF">SAMN04488029_3477</name>
</gene>
<dbReference type="EMBL" id="FWYF01000004">
    <property type="protein sequence ID" value="SMD37831.1"/>
    <property type="molecule type" value="Genomic_DNA"/>
</dbReference>
<proteinExistence type="predicted"/>
<reference evidence="1 2" key="1">
    <citation type="submission" date="2017-04" db="EMBL/GenBank/DDBJ databases">
        <authorList>
            <person name="Afonso C.L."/>
            <person name="Miller P.J."/>
            <person name="Scott M.A."/>
            <person name="Spackman E."/>
            <person name="Goraichik I."/>
            <person name="Dimitrov K.M."/>
            <person name="Suarez D.L."/>
            <person name="Swayne D.E."/>
        </authorList>
    </citation>
    <scope>NUCLEOTIDE SEQUENCE [LARGE SCALE GENOMIC DNA]</scope>
    <source>
        <strain evidence="1 2">DSM 26133</strain>
    </source>
</reference>
<evidence type="ECO:0008006" key="3">
    <source>
        <dbReference type="Google" id="ProtNLM"/>
    </source>
</evidence>
<evidence type="ECO:0000313" key="1">
    <source>
        <dbReference type="EMBL" id="SMD37831.1"/>
    </source>
</evidence>
<name>A0A1W2GML2_REIFA</name>